<dbReference type="eggNOG" id="arCOG00318">
    <property type="taxonomic scope" value="Archaea"/>
</dbReference>
<organism evidence="2 3">
    <name type="scientific">Archaeoglobus profundus (strain DSM 5631 / JCM 9629 / NBRC 100127 / Av18)</name>
    <dbReference type="NCBI Taxonomy" id="572546"/>
    <lineage>
        <taxon>Archaea</taxon>
        <taxon>Methanobacteriati</taxon>
        <taxon>Methanobacteriota</taxon>
        <taxon>Archaeoglobi</taxon>
        <taxon>Archaeoglobales</taxon>
        <taxon>Archaeoglobaceae</taxon>
        <taxon>Archaeoglobus</taxon>
    </lineage>
</organism>
<dbReference type="STRING" id="572546.Arcpr_1230"/>
<dbReference type="EMBL" id="CP001857">
    <property type="protein sequence ID" value="ADB58282.1"/>
    <property type="molecule type" value="Genomic_DNA"/>
</dbReference>
<dbReference type="HOGENOM" id="CLU_069302_1_0_2"/>
<dbReference type="SUPFAM" id="SSF89447">
    <property type="entry name" value="AbrB/MazE/MraZ-like"/>
    <property type="match status" value="1"/>
</dbReference>
<evidence type="ECO:0000313" key="3">
    <source>
        <dbReference type="Proteomes" id="UP000001901"/>
    </source>
</evidence>
<reference evidence="2 3" key="1">
    <citation type="journal article" date="2010" name="Stand. Genomic Sci.">
        <title>Complete genome sequence of Archaeoglobus profundus type strain (AV18).</title>
        <authorList>
            <person name="von Jan M."/>
            <person name="Lapidus A."/>
            <person name="Del Rio T.G."/>
            <person name="Copeland A."/>
            <person name="Tice H."/>
            <person name="Cheng J.F."/>
            <person name="Lucas S."/>
            <person name="Chen F."/>
            <person name="Nolan M."/>
            <person name="Goodwin L."/>
            <person name="Han C."/>
            <person name="Pitluck S."/>
            <person name="Liolios K."/>
            <person name="Ivanova N."/>
            <person name="Mavromatis K."/>
            <person name="Ovchinnikova G."/>
            <person name="Chertkov O."/>
            <person name="Pati A."/>
            <person name="Chen A."/>
            <person name="Palaniappan K."/>
            <person name="Land M."/>
            <person name="Hauser L."/>
            <person name="Chang Y.J."/>
            <person name="Jeffries C.D."/>
            <person name="Saunders E."/>
            <person name="Brettin T."/>
            <person name="Detter J.C."/>
            <person name="Chain P."/>
            <person name="Eichinger K."/>
            <person name="Huber H."/>
            <person name="Spring S."/>
            <person name="Rohde M."/>
            <person name="Goker M."/>
            <person name="Wirth R."/>
            <person name="Woyke T."/>
            <person name="Bristow J."/>
            <person name="Eisen J.A."/>
            <person name="Markowitz V."/>
            <person name="Hugenholtz P."/>
            <person name="Kyrpides N.C."/>
            <person name="Klenk H.P."/>
        </authorList>
    </citation>
    <scope>NUCLEOTIDE SEQUENCE [LARGE SCALE GENOMIC DNA]</scope>
    <source>
        <strain evidence="3">DSM 5631 / JCM 9629 / NBRC 100127 / Av18</strain>
    </source>
</reference>
<proteinExistence type="predicted"/>
<dbReference type="KEGG" id="apo:Arcpr_1230"/>
<gene>
    <name evidence="2" type="ordered locus">Arcpr_1230</name>
</gene>
<dbReference type="Gene3D" id="1.20.58.220">
    <property type="entry name" value="Phosphate transport system protein phou homolog 2, domain 2"/>
    <property type="match status" value="1"/>
</dbReference>
<dbReference type="GeneID" id="25394467"/>
<dbReference type="GO" id="GO:0003677">
    <property type="term" value="F:DNA binding"/>
    <property type="evidence" value="ECO:0007669"/>
    <property type="project" value="InterPro"/>
</dbReference>
<dbReference type="InterPro" id="IPR038078">
    <property type="entry name" value="PhoU-like_sf"/>
</dbReference>
<feature type="domain" description="SpoVT-AbrB" evidence="1">
    <location>
        <begin position="8"/>
        <end position="52"/>
    </location>
</feature>
<dbReference type="RefSeq" id="WP_012940618.1">
    <property type="nucleotide sequence ID" value="NC_013741.1"/>
</dbReference>
<accession>D2RDT8</accession>
<dbReference type="Proteomes" id="UP000001901">
    <property type="component" value="Chromosome"/>
</dbReference>
<keyword evidence="3" id="KW-1185">Reference proteome</keyword>
<dbReference type="PaxDb" id="572546-Arcpr_1230"/>
<name>D2RDT8_ARCPA</name>
<dbReference type="InterPro" id="IPR007159">
    <property type="entry name" value="SpoVT-AbrB_dom"/>
</dbReference>
<dbReference type="SUPFAM" id="SSF109755">
    <property type="entry name" value="PhoU-like"/>
    <property type="match status" value="1"/>
</dbReference>
<dbReference type="OrthoDB" id="40991at2157"/>
<protein>
    <submittedName>
        <fullName evidence="2">SpoVT/AbrB domain protein</fullName>
    </submittedName>
</protein>
<dbReference type="AlphaFoldDB" id="D2RDT8"/>
<dbReference type="InterPro" id="IPR037914">
    <property type="entry name" value="SpoVT-AbrB_sf"/>
</dbReference>
<sequence>MEKRKLQVVGGSSYMISLPKSWVKRNNLKRGDEVILIEFNQSLKIVPPYSRENKITVRLPKMDEGYIKHFFYSLYIQGVDEIVVENVDGESIKKIRECIKNLVGMEVIDANSNRVVLKCLTTSFNVKEAIRRLCQIVFDMFENIEQILNDKTTSETVKKLEEDADRFYILALRMIYKNVFESSSIDELVVNIESRAIAKLLEEIADSLYDISIDYYFCGEFFEIFRNLKKLFNIAVDVYFRGDTIMSRNLIDMATTIEENILSLKEKSYCEIGPLLEICRYIKSMGEMTFNTAICREVRS</sequence>
<dbReference type="SMART" id="SM00966">
    <property type="entry name" value="SpoVT_AbrB"/>
    <property type="match status" value="1"/>
</dbReference>
<evidence type="ECO:0000259" key="1">
    <source>
        <dbReference type="SMART" id="SM00966"/>
    </source>
</evidence>
<dbReference type="Pfam" id="PF04014">
    <property type="entry name" value="MazE_antitoxin"/>
    <property type="match status" value="1"/>
</dbReference>
<evidence type="ECO:0000313" key="2">
    <source>
        <dbReference type="EMBL" id="ADB58282.1"/>
    </source>
</evidence>